<dbReference type="Pfam" id="PF24113">
    <property type="entry name" value="DUF7387"/>
    <property type="match status" value="1"/>
</dbReference>
<dbReference type="OrthoDB" id="201961at2157"/>
<sequence>MSSEAEEPPSTKITLTYEGGNWVARDDDTGMTREGGSRSEALAALDAAIEGAAGAVDPDDPFWDADPVAVDGPSDLSASVDDYLYGQRAPDDE</sequence>
<proteinExistence type="predicted"/>
<dbReference type="KEGG" id="hpel:HZS54_03860"/>
<dbReference type="RefSeq" id="WP_179920645.1">
    <property type="nucleotide sequence ID" value="NZ_CP058909.1"/>
</dbReference>
<evidence type="ECO:0000256" key="1">
    <source>
        <dbReference type="SAM" id="MobiDB-lite"/>
    </source>
</evidence>
<dbReference type="GeneID" id="56081695"/>
<dbReference type="EMBL" id="CP058909">
    <property type="protein sequence ID" value="QLH80826.1"/>
    <property type="molecule type" value="Genomic_DNA"/>
</dbReference>
<accession>A0A7D5P4R4</accession>
<evidence type="ECO:0000313" key="2">
    <source>
        <dbReference type="EMBL" id="QLH80826.1"/>
    </source>
</evidence>
<dbReference type="AlphaFoldDB" id="A0A7D5P4R4"/>
<dbReference type="Proteomes" id="UP000509346">
    <property type="component" value="Chromosome"/>
</dbReference>
<protein>
    <recommendedName>
        <fullName evidence="4">Type II toxin-antitoxin system HicB family antitoxin</fullName>
    </recommendedName>
</protein>
<organism evidence="2 3">
    <name type="scientific">Halosimplex pelagicum</name>
    <dbReference type="NCBI Taxonomy" id="869886"/>
    <lineage>
        <taxon>Archaea</taxon>
        <taxon>Methanobacteriati</taxon>
        <taxon>Methanobacteriota</taxon>
        <taxon>Stenosarchaea group</taxon>
        <taxon>Halobacteria</taxon>
        <taxon>Halobacteriales</taxon>
        <taxon>Haloarculaceae</taxon>
        <taxon>Halosimplex</taxon>
    </lineage>
</organism>
<keyword evidence="3" id="KW-1185">Reference proteome</keyword>
<dbReference type="InterPro" id="IPR055811">
    <property type="entry name" value="DUF7387"/>
</dbReference>
<feature type="region of interest" description="Disordered" evidence="1">
    <location>
        <begin position="71"/>
        <end position="93"/>
    </location>
</feature>
<evidence type="ECO:0000313" key="3">
    <source>
        <dbReference type="Proteomes" id="UP000509346"/>
    </source>
</evidence>
<reference evidence="2 3" key="1">
    <citation type="submission" date="2020-07" db="EMBL/GenBank/DDBJ databases">
        <title>Halosimplex litoreum sp. nov. and Halosimplex rubrum sp. nov., isolated from different salt environments.</title>
        <authorList>
            <person name="Cui H."/>
        </authorList>
    </citation>
    <scope>NUCLEOTIDE SEQUENCE [LARGE SCALE GENOMIC DNA]</scope>
    <source>
        <strain evidence="2 3">R2</strain>
    </source>
</reference>
<name>A0A7D5P4R4_9EURY</name>
<gene>
    <name evidence="2" type="ORF">HZS54_03860</name>
</gene>
<evidence type="ECO:0008006" key="4">
    <source>
        <dbReference type="Google" id="ProtNLM"/>
    </source>
</evidence>